<protein>
    <submittedName>
        <fullName evidence="7">DnaJ domain-containing protein</fullName>
    </submittedName>
</protein>
<proteinExistence type="predicted"/>
<organism evidence="7 8">
    <name type="scientific">Ramlibacter cellulosilyticus</name>
    <dbReference type="NCBI Taxonomy" id="2764187"/>
    <lineage>
        <taxon>Bacteria</taxon>
        <taxon>Pseudomonadati</taxon>
        <taxon>Pseudomonadota</taxon>
        <taxon>Betaproteobacteria</taxon>
        <taxon>Burkholderiales</taxon>
        <taxon>Comamonadaceae</taxon>
        <taxon>Ramlibacter</taxon>
    </lineage>
</organism>
<dbReference type="GO" id="GO:0042026">
    <property type="term" value="P:protein refolding"/>
    <property type="evidence" value="ECO:0007669"/>
    <property type="project" value="TreeGrafter"/>
</dbReference>
<dbReference type="CDD" id="cd10747">
    <property type="entry name" value="DnaJ_C"/>
    <property type="match status" value="1"/>
</dbReference>
<dbReference type="Gene3D" id="2.60.260.20">
    <property type="entry name" value="Urease metallochaperone UreE, N-terminal domain"/>
    <property type="match status" value="2"/>
</dbReference>
<keyword evidence="8" id="KW-1185">Reference proteome</keyword>
<dbReference type="SUPFAM" id="SSF49493">
    <property type="entry name" value="HSP40/DnaJ peptide-binding domain"/>
    <property type="match status" value="2"/>
</dbReference>
<dbReference type="RefSeq" id="WP_187076236.1">
    <property type="nucleotide sequence ID" value="NZ_JACORT010000004.1"/>
</dbReference>
<keyword evidence="3" id="KW-0863">Zinc-finger</keyword>
<dbReference type="CDD" id="cd06257">
    <property type="entry name" value="DnaJ"/>
    <property type="match status" value="1"/>
</dbReference>
<dbReference type="PRINTS" id="PR00625">
    <property type="entry name" value="JDOMAIN"/>
</dbReference>
<evidence type="ECO:0000256" key="1">
    <source>
        <dbReference type="ARBA" id="ARBA00022723"/>
    </source>
</evidence>
<dbReference type="FunFam" id="2.60.260.20:FF:000005">
    <property type="entry name" value="Chaperone protein dnaJ 1, mitochondrial"/>
    <property type="match status" value="1"/>
</dbReference>
<dbReference type="GO" id="GO:0008270">
    <property type="term" value="F:zinc ion binding"/>
    <property type="evidence" value="ECO:0007669"/>
    <property type="project" value="UniProtKB-KW"/>
</dbReference>
<evidence type="ECO:0000256" key="4">
    <source>
        <dbReference type="ARBA" id="ARBA00022833"/>
    </source>
</evidence>
<dbReference type="Gene3D" id="1.10.287.110">
    <property type="entry name" value="DnaJ domain"/>
    <property type="match status" value="1"/>
</dbReference>
<evidence type="ECO:0000256" key="5">
    <source>
        <dbReference type="ARBA" id="ARBA00023186"/>
    </source>
</evidence>
<keyword evidence="5" id="KW-0143">Chaperone</keyword>
<evidence type="ECO:0000256" key="2">
    <source>
        <dbReference type="ARBA" id="ARBA00022737"/>
    </source>
</evidence>
<evidence type="ECO:0000313" key="8">
    <source>
        <dbReference type="Proteomes" id="UP000608513"/>
    </source>
</evidence>
<dbReference type="Pfam" id="PF01556">
    <property type="entry name" value="DnaJ_C"/>
    <property type="match status" value="1"/>
</dbReference>
<comment type="caution">
    <text evidence="7">The sequence shown here is derived from an EMBL/GenBank/DDBJ whole genome shotgun (WGS) entry which is preliminary data.</text>
</comment>
<evidence type="ECO:0000256" key="3">
    <source>
        <dbReference type="ARBA" id="ARBA00022771"/>
    </source>
</evidence>
<dbReference type="InterPro" id="IPR008971">
    <property type="entry name" value="HSP40/DnaJ_pept-bd"/>
</dbReference>
<dbReference type="PANTHER" id="PTHR43096:SF52">
    <property type="entry name" value="DNAJ HOMOLOG 1, MITOCHONDRIAL-RELATED"/>
    <property type="match status" value="1"/>
</dbReference>
<dbReference type="GO" id="GO:0005737">
    <property type="term" value="C:cytoplasm"/>
    <property type="evidence" value="ECO:0007669"/>
    <property type="project" value="TreeGrafter"/>
</dbReference>
<evidence type="ECO:0000313" key="7">
    <source>
        <dbReference type="EMBL" id="MBC5783483.1"/>
    </source>
</evidence>
<dbReference type="PANTHER" id="PTHR43096">
    <property type="entry name" value="DNAJ HOMOLOG 1, MITOCHONDRIAL-RELATED"/>
    <property type="match status" value="1"/>
</dbReference>
<gene>
    <name evidence="7" type="ORF">H8N03_11055</name>
</gene>
<dbReference type="InterPro" id="IPR036869">
    <property type="entry name" value="J_dom_sf"/>
</dbReference>
<sequence>MKFKDYYAALGVPRDADADAIKKAYRKLARQHHPDVSKDPQAEARFKEVAEAYATLKDPEKRAAYDALGQRPGGEDFSPPPHWQREFGGGDAFGAAGFGDIDLSDLLDALSRRHGGGRASSRTVPLRGRDYETAVRLSLEDAHRGTTVNLDVTHEDGTRTLAVTVPPGVVDGQRLRLRGKGGAGRHGGPAGDIYLHITLAPHPVFRTDGHDLLMDLPLAPWEAALGAEVEVPTLEGAVLLTVPHGTQSGRKLRLRGRGLANGTGGRGDLYATARIEVPASLSPRERELFEELARESRFDARATVAKEAVHGH</sequence>
<dbReference type="InterPro" id="IPR018253">
    <property type="entry name" value="DnaJ_domain_CS"/>
</dbReference>
<dbReference type="Proteomes" id="UP000608513">
    <property type="component" value="Unassembled WGS sequence"/>
</dbReference>
<dbReference type="PROSITE" id="PS50076">
    <property type="entry name" value="DNAJ_2"/>
    <property type="match status" value="1"/>
</dbReference>
<dbReference type="SMART" id="SM00271">
    <property type="entry name" value="DnaJ"/>
    <property type="match status" value="1"/>
</dbReference>
<evidence type="ECO:0000259" key="6">
    <source>
        <dbReference type="PROSITE" id="PS50076"/>
    </source>
</evidence>
<dbReference type="EMBL" id="JACORT010000004">
    <property type="protein sequence ID" value="MBC5783483.1"/>
    <property type="molecule type" value="Genomic_DNA"/>
</dbReference>
<keyword evidence="1" id="KW-0479">Metal-binding</keyword>
<accession>A0A923MRI4</accession>
<dbReference type="AlphaFoldDB" id="A0A923MRI4"/>
<keyword evidence="2" id="KW-0677">Repeat</keyword>
<dbReference type="SUPFAM" id="SSF46565">
    <property type="entry name" value="Chaperone J-domain"/>
    <property type="match status" value="1"/>
</dbReference>
<dbReference type="PROSITE" id="PS00636">
    <property type="entry name" value="DNAJ_1"/>
    <property type="match status" value="1"/>
</dbReference>
<reference evidence="7" key="1">
    <citation type="submission" date="2020-08" db="EMBL/GenBank/DDBJ databases">
        <title>Ramlibacter sp. USB13 16S ribosomal RNA gene genome sequencing and assembly.</title>
        <authorList>
            <person name="Kang M."/>
        </authorList>
    </citation>
    <scope>NUCLEOTIDE SEQUENCE</scope>
    <source>
        <strain evidence="7">USB13</strain>
    </source>
</reference>
<dbReference type="InterPro" id="IPR001623">
    <property type="entry name" value="DnaJ_domain"/>
</dbReference>
<keyword evidence="4" id="KW-0862">Zinc</keyword>
<dbReference type="InterPro" id="IPR002939">
    <property type="entry name" value="DnaJ_C"/>
</dbReference>
<feature type="domain" description="J" evidence="6">
    <location>
        <begin position="5"/>
        <end position="69"/>
    </location>
</feature>
<name>A0A923MRI4_9BURK</name>
<dbReference type="Pfam" id="PF00226">
    <property type="entry name" value="DnaJ"/>
    <property type="match status" value="1"/>
</dbReference>
<dbReference type="GO" id="GO:0051082">
    <property type="term" value="F:unfolded protein binding"/>
    <property type="evidence" value="ECO:0007669"/>
    <property type="project" value="InterPro"/>
</dbReference>